<evidence type="ECO:0000313" key="1">
    <source>
        <dbReference type="EMBL" id="OLP60536.1"/>
    </source>
</evidence>
<protein>
    <submittedName>
        <fullName evidence="1">3-oxoacyl-ACP synthase</fullName>
    </submittedName>
</protein>
<dbReference type="OrthoDB" id="361944at2"/>
<accession>A0A1Q9AYK6</accession>
<keyword evidence="2" id="KW-1185">Reference proteome</keyword>
<comment type="caution">
    <text evidence="1">The sequence shown here is derived from an EMBL/GenBank/DDBJ whole genome shotgun (WGS) entry which is preliminary data.</text>
</comment>
<dbReference type="Pfam" id="PF14384">
    <property type="entry name" value="BrnA_antitoxin"/>
    <property type="match status" value="1"/>
</dbReference>
<proteinExistence type="predicted"/>
<dbReference type="EMBL" id="MKIP01000036">
    <property type="protein sequence ID" value="OLP60536.1"/>
    <property type="molecule type" value="Genomic_DNA"/>
</dbReference>
<name>A0A1Q9AYK6_9HYPH</name>
<dbReference type="Proteomes" id="UP000186364">
    <property type="component" value="Unassembled WGS sequence"/>
</dbReference>
<sequence length="85" mass="9729">MPKPFSKELTLDELAALPDSEIDTDDIPDLDEVFWRNSQIVEPEGTEQITLRVKKSILQAYRSTGKGYQTRMNAALEIYVQTLKK</sequence>
<dbReference type="InterPro" id="IPR025528">
    <property type="entry name" value="BrnA_antitoxin"/>
</dbReference>
<evidence type="ECO:0000313" key="2">
    <source>
        <dbReference type="Proteomes" id="UP000186364"/>
    </source>
</evidence>
<reference evidence="1 2" key="1">
    <citation type="submission" date="2016-09" db="EMBL/GenBank/DDBJ databases">
        <title>Rhizobium sp. nov., a novel species isolated from the rice rhizosphere.</title>
        <authorList>
            <person name="Zhao J."/>
            <person name="Zhang X."/>
        </authorList>
    </citation>
    <scope>NUCLEOTIDE SEQUENCE [LARGE SCALE GENOMIC DNA]</scope>
    <source>
        <strain evidence="1 2">1.7048</strain>
    </source>
</reference>
<dbReference type="AlphaFoldDB" id="A0A1Q9AYK6"/>
<gene>
    <name evidence="1" type="ORF">BJF93_22250</name>
</gene>
<organism evidence="1 2">
    <name type="scientific">Xaviernesmea oryzae</name>
    <dbReference type="NCBI Taxonomy" id="464029"/>
    <lineage>
        <taxon>Bacteria</taxon>
        <taxon>Pseudomonadati</taxon>
        <taxon>Pseudomonadota</taxon>
        <taxon>Alphaproteobacteria</taxon>
        <taxon>Hyphomicrobiales</taxon>
        <taxon>Rhizobiaceae</taxon>
        <taxon>Rhizobium/Agrobacterium group</taxon>
        <taxon>Xaviernesmea</taxon>
    </lineage>
</organism>
<dbReference type="RefSeq" id="WP_075627157.1">
    <property type="nucleotide sequence ID" value="NZ_FOAM01000027.1"/>
</dbReference>